<feature type="binding site" evidence="9">
    <location>
        <position position="59"/>
    </location>
    <ligand>
        <name>Zn(2+)</name>
        <dbReference type="ChEBI" id="CHEBI:29105"/>
    </ligand>
</feature>
<dbReference type="FunFam" id="3.30.160.60:FF:000065">
    <property type="entry name" value="B-cell CLL/lymphoma 6, member B"/>
    <property type="match status" value="1"/>
</dbReference>
<comment type="similarity">
    <text evidence="2">Belongs to the krueppel C2H2-type zinc-finger protein family.</text>
</comment>
<dbReference type="OMA" id="ICPGCNI"/>
<feature type="domain" description="C2H2-type" evidence="11">
    <location>
        <begin position="421"/>
        <end position="448"/>
    </location>
</feature>
<evidence type="ECO:0000256" key="5">
    <source>
        <dbReference type="ARBA" id="ARBA00022771"/>
    </source>
</evidence>
<feature type="domain" description="C2H2-type" evidence="11">
    <location>
        <begin position="298"/>
        <end position="325"/>
    </location>
</feature>
<dbReference type="FunFam" id="3.30.160.60:FF:001732">
    <property type="entry name" value="Zgc:162936"/>
    <property type="match status" value="1"/>
</dbReference>
<feature type="domain" description="C2H2-type" evidence="11">
    <location>
        <begin position="543"/>
        <end position="570"/>
    </location>
</feature>
<dbReference type="FunFam" id="3.30.160.60:FF:001442">
    <property type="entry name" value="zinc finger protein 696"/>
    <property type="match status" value="1"/>
</dbReference>
<feature type="domain" description="C2H2-type" evidence="11">
    <location>
        <begin position="457"/>
        <end position="485"/>
    </location>
</feature>
<feature type="domain" description="C2H2-type" evidence="11">
    <location>
        <begin position="655"/>
        <end position="682"/>
    </location>
</feature>
<feature type="compositionally biased region" description="Basic and acidic residues" evidence="10">
    <location>
        <begin position="169"/>
        <end position="181"/>
    </location>
</feature>
<keyword evidence="4" id="KW-0677">Repeat</keyword>
<dbReference type="SUPFAM" id="SSF57716">
    <property type="entry name" value="Glucocorticoid receptor-like (DNA-binding domain)"/>
    <property type="match status" value="1"/>
</dbReference>
<dbReference type="FunFam" id="3.30.160.60:FF:000744">
    <property type="entry name" value="zinc finger E-box-binding homeobox 1"/>
    <property type="match status" value="1"/>
</dbReference>
<evidence type="ECO:0000256" key="1">
    <source>
        <dbReference type="ARBA" id="ARBA00004123"/>
    </source>
</evidence>
<accession>D6WMT6</accession>
<dbReference type="FunFam" id="3.30.160.60:FF:001049">
    <property type="entry name" value="zinc finger protein 319"/>
    <property type="match status" value="1"/>
</dbReference>
<dbReference type="Gene3D" id="3.30.160.60">
    <property type="entry name" value="Classic Zinc Finger"/>
    <property type="match status" value="10"/>
</dbReference>
<dbReference type="Pfam" id="PF00096">
    <property type="entry name" value="zf-C2H2"/>
    <property type="match status" value="9"/>
</dbReference>
<dbReference type="EMBL" id="KQ971342">
    <property type="protein sequence ID" value="EFA03063.1"/>
    <property type="molecule type" value="Genomic_DNA"/>
</dbReference>
<evidence type="ECO:0000256" key="9">
    <source>
        <dbReference type="PROSITE-ProRule" id="PRU01263"/>
    </source>
</evidence>
<evidence type="ECO:0000256" key="6">
    <source>
        <dbReference type="ARBA" id="ARBA00022833"/>
    </source>
</evidence>
<evidence type="ECO:0000256" key="3">
    <source>
        <dbReference type="ARBA" id="ARBA00022723"/>
    </source>
</evidence>
<dbReference type="InterPro" id="IPR012934">
    <property type="entry name" value="Znf_AD"/>
</dbReference>
<keyword evidence="14" id="KW-1185">Reference proteome</keyword>
<proteinExistence type="inferred from homology"/>
<dbReference type="GO" id="GO:0045893">
    <property type="term" value="P:positive regulation of DNA-templated transcription"/>
    <property type="evidence" value="ECO:0007669"/>
    <property type="project" value="UniProtKB-ARBA"/>
</dbReference>
<reference evidence="13 14" key="1">
    <citation type="journal article" date="2008" name="Nature">
        <title>The genome of the model beetle and pest Tribolium castaneum.</title>
        <authorList>
            <consortium name="Tribolium Genome Sequencing Consortium"/>
            <person name="Richards S."/>
            <person name="Gibbs R.A."/>
            <person name="Weinstock G.M."/>
            <person name="Brown S.J."/>
            <person name="Denell R."/>
            <person name="Beeman R.W."/>
            <person name="Gibbs R."/>
            <person name="Beeman R.W."/>
            <person name="Brown S.J."/>
            <person name="Bucher G."/>
            <person name="Friedrich M."/>
            <person name="Grimmelikhuijzen C.J."/>
            <person name="Klingler M."/>
            <person name="Lorenzen M."/>
            <person name="Richards S."/>
            <person name="Roth S."/>
            <person name="Schroder R."/>
            <person name="Tautz D."/>
            <person name="Zdobnov E.M."/>
            <person name="Muzny D."/>
            <person name="Gibbs R.A."/>
            <person name="Weinstock G.M."/>
            <person name="Attaway T."/>
            <person name="Bell S."/>
            <person name="Buhay C.J."/>
            <person name="Chandrabose M.N."/>
            <person name="Chavez D."/>
            <person name="Clerk-Blankenburg K.P."/>
            <person name="Cree A."/>
            <person name="Dao M."/>
            <person name="Davis C."/>
            <person name="Chacko J."/>
            <person name="Dinh H."/>
            <person name="Dugan-Rocha S."/>
            <person name="Fowler G."/>
            <person name="Garner T.T."/>
            <person name="Garnes J."/>
            <person name="Gnirke A."/>
            <person name="Hawes A."/>
            <person name="Hernandez J."/>
            <person name="Hines S."/>
            <person name="Holder M."/>
            <person name="Hume J."/>
            <person name="Jhangiani S.N."/>
            <person name="Joshi V."/>
            <person name="Khan Z.M."/>
            <person name="Jackson L."/>
            <person name="Kovar C."/>
            <person name="Kowis A."/>
            <person name="Lee S."/>
            <person name="Lewis L.R."/>
            <person name="Margolis J."/>
            <person name="Morgan M."/>
            <person name="Nazareth L.V."/>
            <person name="Nguyen N."/>
            <person name="Okwuonu G."/>
            <person name="Parker D."/>
            <person name="Richards S."/>
            <person name="Ruiz S.J."/>
            <person name="Santibanez J."/>
            <person name="Savard J."/>
            <person name="Scherer S.E."/>
            <person name="Schneider B."/>
            <person name="Sodergren E."/>
            <person name="Tautz D."/>
            <person name="Vattahil S."/>
            <person name="Villasana D."/>
            <person name="White C.S."/>
            <person name="Wright R."/>
            <person name="Park Y."/>
            <person name="Beeman R.W."/>
            <person name="Lord J."/>
            <person name="Oppert B."/>
            <person name="Lorenzen M."/>
            <person name="Brown S."/>
            <person name="Wang L."/>
            <person name="Savard J."/>
            <person name="Tautz D."/>
            <person name="Richards S."/>
            <person name="Weinstock G."/>
            <person name="Gibbs R.A."/>
            <person name="Liu Y."/>
            <person name="Worley K."/>
            <person name="Weinstock G."/>
            <person name="Elsik C.G."/>
            <person name="Reese J.T."/>
            <person name="Elhaik E."/>
            <person name="Landan G."/>
            <person name="Graur D."/>
            <person name="Arensburger P."/>
            <person name="Atkinson P."/>
            <person name="Beeman R.W."/>
            <person name="Beidler J."/>
            <person name="Brown S.J."/>
            <person name="Demuth J.P."/>
            <person name="Drury D.W."/>
            <person name="Du Y.Z."/>
            <person name="Fujiwara H."/>
            <person name="Lorenzen M."/>
            <person name="Maselli V."/>
            <person name="Osanai M."/>
            <person name="Park Y."/>
            <person name="Robertson H.M."/>
            <person name="Tu Z."/>
            <person name="Wang J.J."/>
            <person name="Wang S."/>
            <person name="Richards S."/>
            <person name="Song H."/>
            <person name="Zhang L."/>
            <person name="Sodergren E."/>
            <person name="Werner D."/>
            <person name="Stanke M."/>
            <person name="Morgenstern B."/>
            <person name="Solovyev V."/>
            <person name="Kosarev P."/>
            <person name="Brown G."/>
            <person name="Chen H.C."/>
            <person name="Ermolaeva O."/>
            <person name="Hlavina W."/>
            <person name="Kapustin Y."/>
            <person name="Kiryutin B."/>
            <person name="Kitts P."/>
            <person name="Maglott D."/>
            <person name="Pruitt K."/>
            <person name="Sapojnikov V."/>
            <person name="Souvorov A."/>
            <person name="Mackey A.J."/>
            <person name="Waterhouse R.M."/>
            <person name="Wyder S."/>
            <person name="Zdobnov E.M."/>
            <person name="Zdobnov E.M."/>
            <person name="Wyder S."/>
            <person name="Kriventseva E.V."/>
            <person name="Kadowaki T."/>
            <person name="Bork P."/>
            <person name="Aranda M."/>
            <person name="Bao R."/>
            <person name="Beermann A."/>
            <person name="Berns N."/>
            <person name="Bolognesi R."/>
            <person name="Bonneton F."/>
            <person name="Bopp D."/>
            <person name="Brown S.J."/>
            <person name="Bucher G."/>
            <person name="Butts T."/>
            <person name="Chaumot A."/>
            <person name="Denell R.E."/>
            <person name="Ferrier D.E."/>
            <person name="Friedrich M."/>
            <person name="Gordon C.M."/>
            <person name="Jindra M."/>
            <person name="Klingler M."/>
            <person name="Lan Q."/>
            <person name="Lattorff H.M."/>
            <person name="Laudet V."/>
            <person name="von Levetsow C."/>
            <person name="Liu Z."/>
            <person name="Lutz R."/>
            <person name="Lynch J.A."/>
            <person name="da Fonseca R.N."/>
            <person name="Posnien N."/>
            <person name="Reuter R."/>
            <person name="Roth S."/>
            <person name="Savard J."/>
            <person name="Schinko J.B."/>
            <person name="Schmitt C."/>
            <person name="Schoppmeier M."/>
            <person name="Schroder R."/>
            <person name="Shippy T.D."/>
            <person name="Simonnet F."/>
            <person name="Marques-Souza H."/>
            <person name="Tautz D."/>
            <person name="Tomoyasu Y."/>
            <person name="Trauner J."/>
            <person name="Van der Zee M."/>
            <person name="Vervoort M."/>
            <person name="Wittkopp N."/>
            <person name="Wimmer E.A."/>
            <person name="Yang X."/>
            <person name="Jones A.K."/>
            <person name="Sattelle D.B."/>
            <person name="Ebert P.R."/>
            <person name="Nelson D."/>
            <person name="Scott J.G."/>
            <person name="Beeman R.W."/>
            <person name="Muthukrishnan S."/>
            <person name="Kramer K.J."/>
            <person name="Arakane Y."/>
            <person name="Beeman R.W."/>
            <person name="Zhu Q."/>
            <person name="Hogenkamp D."/>
            <person name="Dixit R."/>
            <person name="Oppert B."/>
            <person name="Jiang H."/>
            <person name="Zou Z."/>
            <person name="Marshall J."/>
            <person name="Elpidina E."/>
            <person name="Vinokurov K."/>
            <person name="Oppert C."/>
            <person name="Zou Z."/>
            <person name="Evans J."/>
            <person name="Lu Z."/>
            <person name="Zhao P."/>
            <person name="Sumathipala N."/>
            <person name="Altincicek B."/>
            <person name="Vilcinskas A."/>
            <person name="Williams M."/>
            <person name="Hultmark D."/>
            <person name="Hetru C."/>
            <person name="Jiang H."/>
            <person name="Grimmelikhuijzen C.J."/>
            <person name="Hauser F."/>
            <person name="Cazzamali G."/>
            <person name="Williamson M."/>
            <person name="Park Y."/>
            <person name="Li B."/>
            <person name="Tanaka Y."/>
            <person name="Predel R."/>
            <person name="Neupert S."/>
            <person name="Schachtner J."/>
            <person name="Verleyen P."/>
            <person name="Raible F."/>
            <person name="Bork P."/>
            <person name="Friedrich M."/>
            <person name="Walden K.K."/>
            <person name="Robertson H.M."/>
            <person name="Angeli S."/>
            <person name="Foret S."/>
            <person name="Bucher G."/>
            <person name="Schuetz S."/>
            <person name="Maleszka R."/>
            <person name="Wimmer E.A."/>
            <person name="Beeman R.W."/>
            <person name="Lorenzen M."/>
            <person name="Tomoyasu Y."/>
            <person name="Miller S.C."/>
            <person name="Grossmann D."/>
            <person name="Bucher G."/>
        </authorList>
    </citation>
    <scope>NUCLEOTIDE SEQUENCE [LARGE SCALE GENOMIC DNA]</scope>
    <source>
        <strain evidence="13 14">Georgia GA2</strain>
    </source>
</reference>
<feature type="domain" description="C2H2-type" evidence="11">
    <location>
        <begin position="627"/>
        <end position="654"/>
    </location>
</feature>
<dbReference type="PROSITE" id="PS51915">
    <property type="entry name" value="ZAD"/>
    <property type="match status" value="1"/>
</dbReference>
<feature type="binding site" evidence="9">
    <location>
        <position position="13"/>
    </location>
    <ligand>
        <name>Zn(2+)</name>
        <dbReference type="ChEBI" id="CHEBI:29105"/>
    </ligand>
</feature>
<dbReference type="FunFam" id="3.30.160.60:FF:001498">
    <property type="entry name" value="Zinc finger protein 404"/>
    <property type="match status" value="1"/>
</dbReference>
<dbReference type="GO" id="GO:0000977">
    <property type="term" value="F:RNA polymerase II transcription regulatory region sequence-specific DNA binding"/>
    <property type="evidence" value="ECO:0000318"/>
    <property type="project" value="GO_Central"/>
</dbReference>
<dbReference type="InterPro" id="IPR050888">
    <property type="entry name" value="ZnF_C2H2-type_TF"/>
</dbReference>
<keyword evidence="7" id="KW-0539">Nucleus</keyword>
<keyword evidence="3 9" id="KW-0479">Metal-binding</keyword>
<feature type="domain" description="C2H2-type" evidence="11">
    <location>
        <begin position="514"/>
        <end position="542"/>
    </location>
</feature>
<feature type="domain" description="C2H2-type" evidence="11">
    <location>
        <begin position="486"/>
        <end position="513"/>
    </location>
</feature>
<feature type="region of interest" description="Disordered" evidence="10">
    <location>
        <begin position="369"/>
        <end position="389"/>
    </location>
</feature>
<dbReference type="PROSITE" id="PS50157">
    <property type="entry name" value="ZINC_FINGER_C2H2_2"/>
    <property type="match status" value="12"/>
</dbReference>
<feature type="binding site" evidence="9">
    <location>
        <position position="16"/>
    </location>
    <ligand>
        <name>Zn(2+)</name>
        <dbReference type="ChEBI" id="CHEBI:29105"/>
    </ligand>
</feature>
<feature type="domain" description="C2H2-type" evidence="11">
    <location>
        <begin position="599"/>
        <end position="626"/>
    </location>
</feature>
<sequence length="882" mass="101770">MELTGLICEMSLCRLCGEENVNGTELFPTRENEPDLSELVNKYLPLKIENDRKFPTKICPGCNIQLEATKSFMDLIVQGQIKLRQLYKLQQDKLNRQEKQRLQLEEALKSVNPNSSVDTYTIQSDETGEKFLIQIFSHGPLFPPEHELSLKAEGLTRPRRKRGRPPKPPNKEDQSLKTNDKDICKVEEKLEQFEEATEDGKRKRRIKVPTRYSEAIQGKELDKVFKQEGVIDEESVSDEDDPILDEGEGSNKVEEVIGRLETENGEDLGQPVIINKTLNKTRPRNKSIAGQSKRRRKYQCEICGREFLHHGRYELHKKMHEVEYSCTQEKCTFVTDQKPLLEQHQEENGHSGHTVSEKVDKYGTLQLPTDLKPLQAPNPDQPPPAPAPKKEFTCEQCLKPFSCKQNYEVHLKAVHAGERPFACELCNKRFSYANSLKVHLLQHFPKTGPDDDSSAQYKCPSCPKSFRHPSSLQYHRDSEHTNGRRFVCNKCDKPFKHRQLLQRHQLVHSDERPHRCSQCNSAFKTRANLIHHTRTVHSGQRSHWCSQCDKAFAHKTALKLHQRWHSGVRPYQCEFCKKSFSQKGNLAEHRRIHTGEKPYQCDHCGRAFTTSSQFRLHKKRHLDERPHRCEFCQKSFLHKVTLRCHMRRHFDERPFKCQQCPKTFPEAWALKKHERLHTGEKPYKCDLCSKAFADSSNLAKHRRTHRNLKDKQMLFVTYEKDGGEAIVTYIEPQDTVVETNEIINVAEEIDDLKTIQLQQLVDQEGNPISFITQDGQQVKVVASSEDGQENIQGLLPDGTLVPISLTTVPEKTKPIVTQIEETQKIDVPIEGQLLGSNIQFLSDDDPKVDNNIQFVAEDNQNMCLVTTYNIEDSINPQYLSMP</sequence>
<dbReference type="AlphaFoldDB" id="D6WMT6"/>
<evidence type="ECO:0000256" key="8">
    <source>
        <dbReference type="PROSITE-ProRule" id="PRU00042"/>
    </source>
</evidence>
<dbReference type="InterPro" id="IPR013087">
    <property type="entry name" value="Znf_C2H2_type"/>
</dbReference>
<keyword evidence="5 8" id="KW-0863">Zinc-finger</keyword>
<organism evidence="13 14">
    <name type="scientific">Tribolium castaneum</name>
    <name type="common">Red flour beetle</name>
    <dbReference type="NCBI Taxonomy" id="7070"/>
    <lineage>
        <taxon>Eukaryota</taxon>
        <taxon>Metazoa</taxon>
        <taxon>Ecdysozoa</taxon>
        <taxon>Arthropoda</taxon>
        <taxon>Hexapoda</taxon>
        <taxon>Insecta</taxon>
        <taxon>Pterygota</taxon>
        <taxon>Neoptera</taxon>
        <taxon>Endopterygota</taxon>
        <taxon>Coleoptera</taxon>
        <taxon>Polyphaga</taxon>
        <taxon>Cucujiformia</taxon>
        <taxon>Tenebrionidae</taxon>
        <taxon>Tenebrionidae incertae sedis</taxon>
        <taxon>Tribolium</taxon>
    </lineage>
</organism>
<dbReference type="GO" id="GO:0006357">
    <property type="term" value="P:regulation of transcription by RNA polymerase II"/>
    <property type="evidence" value="ECO:0000318"/>
    <property type="project" value="GO_Central"/>
</dbReference>
<dbReference type="Proteomes" id="UP000007266">
    <property type="component" value="Linkage group 5"/>
</dbReference>
<evidence type="ECO:0000313" key="14">
    <source>
        <dbReference type="Proteomes" id="UP000007266"/>
    </source>
</evidence>
<dbReference type="OrthoDB" id="427030at2759"/>
<feature type="domain" description="C2H2-type" evidence="11">
    <location>
        <begin position="683"/>
        <end position="710"/>
    </location>
</feature>
<dbReference type="SMART" id="SM00355">
    <property type="entry name" value="ZnF_C2H2"/>
    <property type="match status" value="13"/>
</dbReference>
<feature type="region of interest" description="Disordered" evidence="10">
    <location>
        <begin position="150"/>
        <end position="181"/>
    </location>
</feature>
<dbReference type="GO" id="GO:0000981">
    <property type="term" value="F:DNA-binding transcription factor activity, RNA polymerase II-specific"/>
    <property type="evidence" value="ECO:0000318"/>
    <property type="project" value="GO_Central"/>
</dbReference>
<dbReference type="FunFam" id="3.30.160.60:FF:000446">
    <property type="entry name" value="Zinc finger protein"/>
    <property type="match status" value="2"/>
</dbReference>
<dbReference type="InterPro" id="IPR036236">
    <property type="entry name" value="Znf_C2H2_sf"/>
</dbReference>
<dbReference type="eggNOG" id="KOG1721">
    <property type="taxonomic scope" value="Eukaryota"/>
</dbReference>
<feature type="domain" description="ZAD" evidence="12">
    <location>
        <begin position="11"/>
        <end position="86"/>
    </location>
</feature>
<dbReference type="Pfam" id="PF07776">
    <property type="entry name" value="zf-AD"/>
    <property type="match status" value="1"/>
</dbReference>
<evidence type="ECO:0000259" key="11">
    <source>
        <dbReference type="PROSITE" id="PS50157"/>
    </source>
</evidence>
<dbReference type="GO" id="GO:0005634">
    <property type="term" value="C:nucleus"/>
    <property type="evidence" value="ECO:0000318"/>
    <property type="project" value="GO_Central"/>
</dbReference>
<keyword evidence="6 9" id="KW-0862">Zinc</keyword>
<reference evidence="13 14" key="2">
    <citation type="journal article" date="2010" name="Nucleic Acids Res.">
        <title>BeetleBase in 2010: revisions to provide comprehensive genomic information for Tribolium castaneum.</title>
        <authorList>
            <person name="Kim H.S."/>
            <person name="Murphy T."/>
            <person name="Xia J."/>
            <person name="Caragea D."/>
            <person name="Park Y."/>
            <person name="Beeman R.W."/>
            <person name="Lorenzen M.D."/>
            <person name="Butcher S."/>
            <person name="Manak J.R."/>
            <person name="Brown S.J."/>
        </authorList>
    </citation>
    <scope>GENOME REANNOTATION</scope>
    <source>
        <strain evidence="13 14">Georgia GA2</strain>
    </source>
</reference>
<dbReference type="InParanoid" id="D6WMT6"/>
<dbReference type="GO" id="GO:0008270">
    <property type="term" value="F:zinc ion binding"/>
    <property type="evidence" value="ECO:0007669"/>
    <property type="project" value="UniProtKB-UniRule"/>
</dbReference>
<evidence type="ECO:0000313" key="13">
    <source>
        <dbReference type="EMBL" id="EFA03063.1"/>
    </source>
</evidence>
<feature type="binding site" evidence="9">
    <location>
        <position position="62"/>
    </location>
    <ligand>
        <name>Zn(2+)</name>
        <dbReference type="ChEBI" id="CHEBI:29105"/>
    </ligand>
</feature>
<dbReference type="PROSITE" id="PS00028">
    <property type="entry name" value="ZINC_FINGER_C2H2_1"/>
    <property type="match status" value="12"/>
</dbReference>
<feature type="domain" description="C2H2-type" evidence="11">
    <location>
        <begin position="571"/>
        <end position="598"/>
    </location>
</feature>
<dbReference type="HOGENOM" id="CLU_326624_0_0_1"/>
<evidence type="ECO:0000259" key="12">
    <source>
        <dbReference type="PROSITE" id="PS51915"/>
    </source>
</evidence>
<dbReference type="PANTHER" id="PTHR24406">
    <property type="entry name" value="TRANSCRIPTIONAL REPRESSOR CTCFL-RELATED"/>
    <property type="match status" value="1"/>
</dbReference>
<comment type="subcellular location">
    <subcellularLocation>
        <location evidence="1">Nucleus</location>
    </subcellularLocation>
</comment>
<feature type="domain" description="C2H2-type" evidence="11">
    <location>
        <begin position="392"/>
        <end position="420"/>
    </location>
</feature>
<gene>
    <name evidence="13" type="primary">AUGUSTUS-3.0.2_10919</name>
    <name evidence="13" type="ORF">TcasGA2_TC010919</name>
</gene>
<protein>
    <submittedName>
        <fullName evidence="13">Zinc finger protein 208-like Protein</fullName>
    </submittedName>
</protein>
<evidence type="ECO:0000256" key="2">
    <source>
        <dbReference type="ARBA" id="ARBA00006991"/>
    </source>
</evidence>
<dbReference type="GO" id="GO:0005694">
    <property type="term" value="C:chromosome"/>
    <property type="evidence" value="ECO:0007669"/>
    <property type="project" value="UniProtKB-ARBA"/>
</dbReference>
<evidence type="ECO:0000256" key="7">
    <source>
        <dbReference type="ARBA" id="ARBA00023242"/>
    </source>
</evidence>
<dbReference type="SMART" id="SM00868">
    <property type="entry name" value="zf-AD"/>
    <property type="match status" value="1"/>
</dbReference>
<evidence type="ECO:0000256" key="10">
    <source>
        <dbReference type="SAM" id="MobiDB-lite"/>
    </source>
</evidence>
<dbReference type="SUPFAM" id="SSF57667">
    <property type="entry name" value="beta-beta-alpha zinc fingers"/>
    <property type="match status" value="6"/>
</dbReference>
<dbReference type="Gene3D" id="3.40.1800.20">
    <property type="match status" value="1"/>
</dbReference>
<name>D6WMT6_TRICA</name>
<dbReference type="PhylomeDB" id="D6WMT6"/>
<evidence type="ECO:0000256" key="4">
    <source>
        <dbReference type="ARBA" id="ARBA00022737"/>
    </source>
</evidence>